<accession>M2RJ74</accession>
<evidence type="ECO:0000313" key="7">
    <source>
        <dbReference type="EMBL" id="EMD38507.1"/>
    </source>
</evidence>
<dbReference type="GO" id="GO:0005085">
    <property type="term" value="F:guanyl-nucleotide exchange factor activity"/>
    <property type="evidence" value="ECO:0007669"/>
    <property type="project" value="InterPro"/>
</dbReference>
<dbReference type="SUPFAM" id="SSF48371">
    <property type="entry name" value="ARM repeat"/>
    <property type="match status" value="1"/>
</dbReference>
<gene>
    <name evidence="7" type="ORF">CERSUDRAFT_113687</name>
</gene>
<dbReference type="OrthoDB" id="26149at2759"/>
<evidence type="ECO:0000256" key="2">
    <source>
        <dbReference type="ARBA" id="ARBA00004240"/>
    </source>
</evidence>
<evidence type="ECO:0000256" key="6">
    <source>
        <dbReference type="ARBA" id="ARBA00023128"/>
    </source>
</evidence>
<dbReference type="InterPro" id="IPR000225">
    <property type="entry name" value="Armadillo"/>
</dbReference>
<dbReference type="InterPro" id="IPR040144">
    <property type="entry name" value="RAP1GDS1"/>
</dbReference>
<dbReference type="AlphaFoldDB" id="M2RJ74"/>
<sequence length="745" mass="80455">MSGSHHNASSAATRLGDLLAQLPLGEADKWNDIELTAQALADQLRVKDVEQQTTLGKTPLPQTLTSLLKGAINGASLPDSRSKPAVYEILRVGANLCMDHDVNRGCLLEAGFPQIVVSLLEGYAESLPSSQTESLPLTIPDLKIVKTAVGVLLNASLGYEPAKSRLKSLEAAMTILRLSMAVYVPAWWIRPSAQISILDESSIESWNLRTGMSSWAWRVISELREDETNKEPQALFGPDVLPVLVQAFAPYVSPPRELPQALVKTPRLLRLLIQTDFEILEDACGLLESLCLDVVDIRLSLARGLTFPDEHGGIPCLSDMLAFVERGDYPPYWSYDPPSERTAKEKGLDICKAAIIKAIVEVAGDEKNTDILWDDSEEEHPGGKFVSTMVQWIRTHKSIKETNRDDLLICATLSLGNLVRRDAHSTAIVKPPISLAPELTTILAPETDIKVKHGVVALLKHLAQSAGNRASLGEAGIIQYLAASGVWGETADIAEIVQVSAIGIAKHMCNGNADNAYALILSSESASNTAMDQILALVRRSDSIAVKSEGTRVLVNVIKTLWSTEAESVDEEKAKQRRTAMDAVANTPCASALAQLIGRSKKYPILINEGVVSLTLLSTHSAGGTLVLDSILNPLPTEAVRSPQSVPVSAATSEGSPTVHPRHTLDMLVYALRNADNNMPAEVRANVCALLGQLGRKGTVTDDRALDLQKLKDSTRDLMESASREQNGNAKVLAGAAQRALEAWR</sequence>
<keyword evidence="8" id="KW-1185">Reference proteome</keyword>
<name>M2RJ74_CERS8</name>
<evidence type="ECO:0000256" key="1">
    <source>
        <dbReference type="ARBA" id="ARBA00004173"/>
    </source>
</evidence>
<keyword evidence="6" id="KW-0496">Mitochondrion</keyword>
<dbReference type="HOGENOM" id="CLU_007321_1_1_1"/>
<dbReference type="Proteomes" id="UP000016930">
    <property type="component" value="Unassembled WGS sequence"/>
</dbReference>
<keyword evidence="4" id="KW-0963">Cytoplasm</keyword>
<dbReference type="GO" id="GO:0005783">
    <property type="term" value="C:endoplasmic reticulum"/>
    <property type="evidence" value="ECO:0007669"/>
    <property type="project" value="UniProtKB-SubCell"/>
</dbReference>
<dbReference type="SMART" id="SM00185">
    <property type="entry name" value="ARM"/>
    <property type="match status" value="2"/>
</dbReference>
<dbReference type="GO" id="GO:0005829">
    <property type="term" value="C:cytosol"/>
    <property type="evidence" value="ECO:0007669"/>
    <property type="project" value="UniProtKB-SubCell"/>
</dbReference>
<proteinExistence type="predicted"/>
<dbReference type="GO" id="GO:0005739">
    <property type="term" value="C:mitochondrion"/>
    <property type="evidence" value="ECO:0007669"/>
    <property type="project" value="UniProtKB-SubCell"/>
</dbReference>
<protein>
    <submittedName>
        <fullName evidence="7">Uncharacterized protein</fullName>
    </submittedName>
</protein>
<dbReference type="PANTHER" id="PTHR10957">
    <property type="entry name" value="RAP1 GTPASE-GDP DISSOCIATION STIMULATOR 1"/>
    <property type="match status" value="1"/>
</dbReference>
<organism evidence="7 8">
    <name type="scientific">Ceriporiopsis subvermispora (strain B)</name>
    <name type="common">White-rot fungus</name>
    <name type="synonym">Gelatoporia subvermispora</name>
    <dbReference type="NCBI Taxonomy" id="914234"/>
    <lineage>
        <taxon>Eukaryota</taxon>
        <taxon>Fungi</taxon>
        <taxon>Dikarya</taxon>
        <taxon>Basidiomycota</taxon>
        <taxon>Agaricomycotina</taxon>
        <taxon>Agaricomycetes</taxon>
        <taxon>Polyporales</taxon>
        <taxon>Gelatoporiaceae</taxon>
        <taxon>Gelatoporia</taxon>
    </lineage>
</organism>
<dbReference type="InterPro" id="IPR016024">
    <property type="entry name" value="ARM-type_fold"/>
</dbReference>
<dbReference type="EMBL" id="KB445795">
    <property type="protein sequence ID" value="EMD38507.1"/>
    <property type="molecule type" value="Genomic_DNA"/>
</dbReference>
<evidence type="ECO:0000256" key="4">
    <source>
        <dbReference type="ARBA" id="ARBA00022490"/>
    </source>
</evidence>
<keyword evidence="5" id="KW-0256">Endoplasmic reticulum</keyword>
<dbReference type="STRING" id="914234.M2RJ74"/>
<reference evidence="7 8" key="1">
    <citation type="journal article" date="2012" name="Proc. Natl. Acad. Sci. U.S.A.">
        <title>Comparative genomics of Ceriporiopsis subvermispora and Phanerochaete chrysosporium provide insight into selective ligninolysis.</title>
        <authorList>
            <person name="Fernandez-Fueyo E."/>
            <person name="Ruiz-Duenas F.J."/>
            <person name="Ferreira P."/>
            <person name="Floudas D."/>
            <person name="Hibbett D.S."/>
            <person name="Canessa P."/>
            <person name="Larrondo L.F."/>
            <person name="James T.Y."/>
            <person name="Seelenfreund D."/>
            <person name="Lobos S."/>
            <person name="Polanco R."/>
            <person name="Tello M."/>
            <person name="Honda Y."/>
            <person name="Watanabe T."/>
            <person name="Watanabe T."/>
            <person name="Ryu J.S."/>
            <person name="Kubicek C.P."/>
            <person name="Schmoll M."/>
            <person name="Gaskell J."/>
            <person name="Hammel K.E."/>
            <person name="St John F.J."/>
            <person name="Vanden Wymelenberg A."/>
            <person name="Sabat G."/>
            <person name="Splinter BonDurant S."/>
            <person name="Syed K."/>
            <person name="Yadav J.S."/>
            <person name="Doddapaneni H."/>
            <person name="Subramanian V."/>
            <person name="Lavin J.L."/>
            <person name="Oguiza J.A."/>
            <person name="Perez G."/>
            <person name="Pisabarro A.G."/>
            <person name="Ramirez L."/>
            <person name="Santoyo F."/>
            <person name="Master E."/>
            <person name="Coutinho P.M."/>
            <person name="Henrissat B."/>
            <person name="Lombard V."/>
            <person name="Magnuson J.K."/>
            <person name="Kuees U."/>
            <person name="Hori C."/>
            <person name="Igarashi K."/>
            <person name="Samejima M."/>
            <person name="Held B.W."/>
            <person name="Barry K.W."/>
            <person name="LaButti K.M."/>
            <person name="Lapidus A."/>
            <person name="Lindquist E.A."/>
            <person name="Lucas S.M."/>
            <person name="Riley R."/>
            <person name="Salamov A.A."/>
            <person name="Hoffmeister D."/>
            <person name="Schwenk D."/>
            <person name="Hadar Y."/>
            <person name="Yarden O."/>
            <person name="de Vries R.P."/>
            <person name="Wiebenga A."/>
            <person name="Stenlid J."/>
            <person name="Eastwood D."/>
            <person name="Grigoriev I.V."/>
            <person name="Berka R.M."/>
            <person name="Blanchette R.A."/>
            <person name="Kersten P."/>
            <person name="Martinez A.T."/>
            <person name="Vicuna R."/>
            <person name="Cullen D."/>
        </authorList>
    </citation>
    <scope>NUCLEOTIDE SEQUENCE [LARGE SCALE GENOMIC DNA]</scope>
    <source>
        <strain evidence="7 8">B</strain>
    </source>
</reference>
<dbReference type="Gene3D" id="1.25.10.10">
    <property type="entry name" value="Leucine-rich Repeat Variant"/>
    <property type="match status" value="1"/>
</dbReference>
<comment type="subcellular location">
    <subcellularLocation>
        <location evidence="3">Cytoplasm</location>
        <location evidence="3">Cytosol</location>
    </subcellularLocation>
    <subcellularLocation>
        <location evidence="2">Endoplasmic reticulum</location>
    </subcellularLocation>
    <subcellularLocation>
        <location evidence="1">Mitochondrion</location>
    </subcellularLocation>
</comment>
<evidence type="ECO:0000313" key="8">
    <source>
        <dbReference type="Proteomes" id="UP000016930"/>
    </source>
</evidence>
<evidence type="ECO:0000256" key="3">
    <source>
        <dbReference type="ARBA" id="ARBA00004514"/>
    </source>
</evidence>
<dbReference type="InterPro" id="IPR011989">
    <property type="entry name" value="ARM-like"/>
</dbReference>
<evidence type="ECO:0000256" key="5">
    <source>
        <dbReference type="ARBA" id="ARBA00022824"/>
    </source>
</evidence>